<accession>A0AAV2NBJ4</accession>
<dbReference type="Proteomes" id="UP001497644">
    <property type="component" value="Chromosome 13"/>
</dbReference>
<keyword evidence="3" id="KW-1185">Reference proteome</keyword>
<feature type="compositionally biased region" description="Low complexity" evidence="1">
    <location>
        <begin position="43"/>
        <end position="58"/>
    </location>
</feature>
<organism evidence="2 3">
    <name type="scientific">Lasius platythorax</name>
    <dbReference type="NCBI Taxonomy" id="488582"/>
    <lineage>
        <taxon>Eukaryota</taxon>
        <taxon>Metazoa</taxon>
        <taxon>Ecdysozoa</taxon>
        <taxon>Arthropoda</taxon>
        <taxon>Hexapoda</taxon>
        <taxon>Insecta</taxon>
        <taxon>Pterygota</taxon>
        <taxon>Neoptera</taxon>
        <taxon>Endopterygota</taxon>
        <taxon>Hymenoptera</taxon>
        <taxon>Apocrita</taxon>
        <taxon>Aculeata</taxon>
        <taxon>Formicoidea</taxon>
        <taxon>Formicidae</taxon>
        <taxon>Formicinae</taxon>
        <taxon>Lasius</taxon>
        <taxon>Lasius</taxon>
    </lineage>
</organism>
<proteinExistence type="predicted"/>
<sequence length="222" mass="25980">MRNKWTKYADLDDTVLPTDHLLLYEFLTEDMRDAVMSASKSDSLVSSQSSPSESQSGSPKHWGNPVEWWDSECIEVVTNRAASLKKFKQSGLYVDFVEYKKYRAKAIKTINSKKKKSFIEFINSINKFSNLTYVWNKMRILKKSFRTIDWNKWQNKDRRQAIYKTIEEISPDWVGEPKITSNYHNRLPTCNLNNNITKEEVLRALNIKKNSSPGMDGIEYKM</sequence>
<evidence type="ECO:0000256" key="1">
    <source>
        <dbReference type="SAM" id="MobiDB-lite"/>
    </source>
</evidence>
<gene>
    <name evidence="2" type="ORF">LPLAT_LOCUS3563</name>
</gene>
<dbReference type="AlphaFoldDB" id="A0AAV2NBJ4"/>
<reference evidence="2" key="1">
    <citation type="submission" date="2024-04" db="EMBL/GenBank/DDBJ databases">
        <authorList>
            <consortium name="Molecular Ecology Group"/>
        </authorList>
    </citation>
    <scope>NUCLEOTIDE SEQUENCE</scope>
</reference>
<evidence type="ECO:0000313" key="3">
    <source>
        <dbReference type="Proteomes" id="UP001497644"/>
    </source>
</evidence>
<feature type="region of interest" description="Disordered" evidence="1">
    <location>
        <begin position="43"/>
        <end position="63"/>
    </location>
</feature>
<dbReference type="EMBL" id="OZ034836">
    <property type="protein sequence ID" value="CAL1677545.1"/>
    <property type="molecule type" value="Genomic_DNA"/>
</dbReference>
<protein>
    <recommendedName>
        <fullName evidence="4">Glycosyltransferase family 92 protein</fullName>
    </recommendedName>
</protein>
<name>A0AAV2NBJ4_9HYME</name>
<evidence type="ECO:0008006" key="4">
    <source>
        <dbReference type="Google" id="ProtNLM"/>
    </source>
</evidence>
<evidence type="ECO:0000313" key="2">
    <source>
        <dbReference type="EMBL" id="CAL1677545.1"/>
    </source>
</evidence>